<dbReference type="NCBIfam" id="TIGR00368">
    <property type="entry name" value="YifB family Mg chelatase-like AAA ATPase"/>
    <property type="match status" value="1"/>
</dbReference>
<dbReference type="InterPro" id="IPR027417">
    <property type="entry name" value="P-loop_NTPase"/>
</dbReference>
<feature type="domain" description="AAA+ ATPase" evidence="4">
    <location>
        <begin position="214"/>
        <end position="397"/>
    </location>
</feature>
<dbReference type="KEGG" id="stae:HNV11_01040"/>
<dbReference type="InterPro" id="IPR045006">
    <property type="entry name" value="CHLI-like"/>
</dbReference>
<dbReference type="SUPFAM" id="SSF54211">
    <property type="entry name" value="Ribosomal protein S5 domain 2-like"/>
    <property type="match status" value="1"/>
</dbReference>
<proteinExistence type="inferred from homology"/>
<sequence>MLAKTFGAAVYGVNATIITIEVTVGQGLHFFMVGLPDSAVKESEQRVEASLKHLGYRMPRQKIVVNLAPADIRKEGSAYDLPIGLCILQSSEQISPKRNLEDYVIMGELSLDGRLRPIKGVLPIAIEARKRGYKGFVLPAENAQEAAIVNNLDIIGVETMQDAAEFFEGKKDIDPLVTDTRDLFLNQINAYEVDFSHVQGQENIKRAMEIAAAGGHNVIMIGPPGAGKTMLAKRLPSILPPLTLQEALETTKIHSVAGKLGSRANLIATRPYRAPHHTISDAALVGGGSFPQPGEISLAHNGVLFLDELPEFKRSALEVMRQPLEDRRVSISRAKWAVEFPASFMLIASMNPCPCGYYNHPDKECVCGPGVVQKYLAKISGPLLDRIDLHVEVTPVSFDQMTANRPAEPSETIRERVIRARDIQTARFEGQNGIYSNAMMPSQLVKEVCQIGDAGRALLKTAMERLGLSARAYDRILKVSRTIADLAGTEEIRIEHLAEAIQYRSLDRENWAG</sequence>
<dbReference type="SMART" id="SM00382">
    <property type="entry name" value="AAA"/>
    <property type="match status" value="1"/>
</dbReference>
<name>A0A6M5Y3U0_9BACT</name>
<evidence type="ECO:0000259" key="4">
    <source>
        <dbReference type="SMART" id="SM00382"/>
    </source>
</evidence>
<dbReference type="SUPFAM" id="SSF52540">
    <property type="entry name" value="P-loop containing nucleoside triphosphate hydrolases"/>
    <property type="match status" value="1"/>
</dbReference>
<dbReference type="Pfam" id="PF13335">
    <property type="entry name" value="Mg_chelatase_C"/>
    <property type="match status" value="1"/>
</dbReference>
<evidence type="ECO:0000313" key="5">
    <source>
        <dbReference type="EMBL" id="QJW88056.1"/>
    </source>
</evidence>
<dbReference type="Gene3D" id="3.30.230.10">
    <property type="match status" value="1"/>
</dbReference>
<evidence type="ECO:0000256" key="2">
    <source>
        <dbReference type="ARBA" id="ARBA00022741"/>
    </source>
</evidence>
<dbReference type="GO" id="GO:0005524">
    <property type="term" value="F:ATP binding"/>
    <property type="evidence" value="ECO:0007669"/>
    <property type="project" value="UniProtKB-KW"/>
</dbReference>
<dbReference type="EMBL" id="CP053435">
    <property type="protein sequence ID" value="QJW88056.1"/>
    <property type="molecule type" value="Genomic_DNA"/>
</dbReference>
<dbReference type="InterPro" id="IPR000523">
    <property type="entry name" value="Mg_chelatse_chII-like_cat_dom"/>
</dbReference>
<dbReference type="PANTHER" id="PTHR32039">
    <property type="entry name" value="MAGNESIUM-CHELATASE SUBUNIT CHLI"/>
    <property type="match status" value="1"/>
</dbReference>
<dbReference type="InterPro" id="IPR014721">
    <property type="entry name" value="Ribsml_uS5_D2-typ_fold_subgr"/>
</dbReference>
<dbReference type="Proteomes" id="UP000502756">
    <property type="component" value="Chromosome"/>
</dbReference>
<reference evidence="5 6" key="1">
    <citation type="submission" date="2020-05" db="EMBL/GenBank/DDBJ databases">
        <title>Genome sequencing of Spirosoma sp. TS118.</title>
        <authorList>
            <person name="Lee J.-H."/>
            <person name="Jeong S."/>
            <person name="Zhao L."/>
            <person name="Jung J.-H."/>
            <person name="Kim M.-K."/>
            <person name="Lim S."/>
        </authorList>
    </citation>
    <scope>NUCLEOTIDE SEQUENCE [LARGE SCALE GENOMIC DNA]</scope>
    <source>
        <strain evidence="5 6">TS118</strain>
    </source>
</reference>
<dbReference type="PANTHER" id="PTHR32039:SF7">
    <property type="entry name" value="COMPETENCE PROTEIN COMM"/>
    <property type="match status" value="1"/>
</dbReference>
<keyword evidence="2" id="KW-0547">Nucleotide-binding</keyword>
<keyword evidence="3" id="KW-0067">ATP-binding</keyword>
<dbReference type="RefSeq" id="WP_171737888.1">
    <property type="nucleotide sequence ID" value="NZ_CP053435.1"/>
</dbReference>
<evidence type="ECO:0000313" key="6">
    <source>
        <dbReference type="Proteomes" id="UP000502756"/>
    </source>
</evidence>
<gene>
    <name evidence="5" type="ORF">HNV11_01040</name>
</gene>
<dbReference type="Pfam" id="PF13541">
    <property type="entry name" value="ChlI"/>
    <property type="match status" value="1"/>
</dbReference>
<dbReference type="Pfam" id="PF01078">
    <property type="entry name" value="Mg_chelatase"/>
    <property type="match status" value="1"/>
</dbReference>
<dbReference type="InterPro" id="IPR004482">
    <property type="entry name" value="Mg_chelat-rel"/>
</dbReference>
<keyword evidence="6" id="KW-1185">Reference proteome</keyword>
<evidence type="ECO:0000256" key="1">
    <source>
        <dbReference type="ARBA" id="ARBA00006354"/>
    </source>
</evidence>
<comment type="similarity">
    <text evidence="1">Belongs to the Mg-chelatase subunits D/I family. ComM subfamily.</text>
</comment>
<dbReference type="InterPro" id="IPR003593">
    <property type="entry name" value="AAA+_ATPase"/>
</dbReference>
<organism evidence="5 6">
    <name type="scientific">Spirosoma taeanense</name>
    <dbReference type="NCBI Taxonomy" id="2735870"/>
    <lineage>
        <taxon>Bacteria</taxon>
        <taxon>Pseudomonadati</taxon>
        <taxon>Bacteroidota</taxon>
        <taxon>Cytophagia</taxon>
        <taxon>Cytophagales</taxon>
        <taxon>Cytophagaceae</taxon>
        <taxon>Spirosoma</taxon>
    </lineage>
</organism>
<accession>A0A6M5Y3U0</accession>
<dbReference type="Gene3D" id="3.40.50.300">
    <property type="entry name" value="P-loop containing nucleotide triphosphate hydrolases"/>
    <property type="match status" value="1"/>
</dbReference>
<dbReference type="AlphaFoldDB" id="A0A6M5Y3U0"/>
<protein>
    <submittedName>
        <fullName evidence="5">YifB family Mg chelatase-like AAA ATPase</fullName>
    </submittedName>
</protein>
<dbReference type="GO" id="GO:0003677">
    <property type="term" value="F:DNA binding"/>
    <property type="evidence" value="ECO:0007669"/>
    <property type="project" value="InterPro"/>
</dbReference>
<dbReference type="PRINTS" id="PR01657">
    <property type="entry name" value="MCMFAMILY"/>
</dbReference>
<dbReference type="InterPro" id="IPR025158">
    <property type="entry name" value="Mg_chelat-rel_C"/>
</dbReference>
<dbReference type="InterPro" id="IPR001208">
    <property type="entry name" value="MCM_dom"/>
</dbReference>
<evidence type="ECO:0000256" key="3">
    <source>
        <dbReference type="ARBA" id="ARBA00022840"/>
    </source>
</evidence>
<dbReference type="InterPro" id="IPR020568">
    <property type="entry name" value="Ribosomal_Su5_D2-typ_SF"/>
</dbReference>